<keyword evidence="2 3" id="KW-0812">Transmembrane</keyword>
<evidence type="ECO:0000313" key="5">
    <source>
        <dbReference type="EMBL" id="MBV0933528.1"/>
    </source>
</evidence>
<comment type="subcellular location">
    <subcellularLocation>
        <location evidence="2">Cell membrane</location>
        <topology evidence="2">Multi-pass membrane protein</topology>
    </subcellularLocation>
</comment>
<feature type="transmembrane region" description="Helical" evidence="3">
    <location>
        <begin position="85"/>
        <end position="105"/>
    </location>
</feature>
<name>A0ABS6MB63_9GAMM</name>
<keyword evidence="3" id="KW-1133">Transmembrane helix</keyword>
<feature type="transmembrane region" description="Helical" evidence="3">
    <location>
        <begin position="150"/>
        <end position="177"/>
    </location>
</feature>
<reference evidence="5 6" key="1">
    <citation type="submission" date="2021-06" db="EMBL/GenBank/DDBJ databases">
        <title>Bacterium isolated from marine sediment.</title>
        <authorList>
            <person name="Zhu K.-L."/>
            <person name="Du Z.-J."/>
            <person name="Liang Q.-Y."/>
        </authorList>
    </citation>
    <scope>NUCLEOTIDE SEQUENCE [LARGE SCALE GENOMIC DNA]</scope>
    <source>
        <strain evidence="5 6">A346</strain>
    </source>
</reference>
<sequence>MSTTVLNPQVPAHQAQRHSAPAHAVAHAHEHEHHDTGGNTLFGFWLYLMTDCLLFASAFATYAVLFMNTAGGPSGQDIFELDYVLVETFALLFSSITYGFAMLAAQRQNRSATLTWLAVTFALGAVFIGMEVNEFHHLIVEGFGPQRSAFLTAFFSLVGMHGLHVTAGLIWMLVLMLEVSKRGLGNKTRIRLNCLSLFWHFLDIVWICVFTVVYLMGTV</sequence>
<dbReference type="CDD" id="cd02863">
    <property type="entry name" value="Ubiquinol_oxidase_III"/>
    <property type="match status" value="1"/>
</dbReference>
<keyword evidence="6" id="KW-1185">Reference proteome</keyword>
<dbReference type="InterPro" id="IPR014206">
    <property type="entry name" value="Cyt_c_ubiqinol_oxidase_su3"/>
</dbReference>
<comment type="similarity">
    <text evidence="2">Belongs to the cytochrome c oxidase subunit 3 family.</text>
</comment>
<keyword evidence="3" id="KW-0472">Membrane</keyword>
<evidence type="ECO:0000256" key="2">
    <source>
        <dbReference type="RuleBase" id="RU003376"/>
    </source>
</evidence>
<dbReference type="InterPro" id="IPR033946">
    <property type="entry name" value="Ubiquinol_oxase_su3_dom"/>
</dbReference>
<dbReference type="EMBL" id="JAHQZT010000009">
    <property type="protein sequence ID" value="MBV0933528.1"/>
    <property type="molecule type" value="Genomic_DNA"/>
</dbReference>
<feature type="transmembrane region" description="Helical" evidence="3">
    <location>
        <begin position="44"/>
        <end position="65"/>
    </location>
</feature>
<comment type="caution">
    <text evidence="5">The sequence shown here is derived from an EMBL/GenBank/DDBJ whole genome shotgun (WGS) entry which is preliminary data.</text>
</comment>
<proteinExistence type="inferred from homology"/>
<dbReference type="Pfam" id="PF00510">
    <property type="entry name" value="COX3"/>
    <property type="match status" value="1"/>
</dbReference>
<dbReference type="PANTHER" id="PTHR11403">
    <property type="entry name" value="CYTOCHROME C OXIDASE SUBUNIT III"/>
    <property type="match status" value="1"/>
</dbReference>
<dbReference type="InterPro" id="IPR000298">
    <property type="entry name" value="Cyt_c_oxidase-like_su3"/>
</dbReference>
<dbReference type="NCBIfam" id="TIGR02842">
    <property type="entry name" value="CyoC"/>
    <property type="match status" value="1"/>
</dbReference>
<organism evidence="5 6">
    <name type="scientific">Marinobacterium weihaiense</name>
    <dbReference type="NCBI Taxonomy" id="2851016"/>
    <lineage>
        <taxon>Bacteria</taxon>
        <taxon>Pseudomonadati</taxon>
        <taxon>Pseudomonadota</taxon>
        <taxon>Gammaproteobacteria</taxon>
        <taxon>Oceanospirillales</taxon>
        <taxon>Oceanospirillaceae</taxon>
        <taxon>Marinobacterium</taxon>
    </lineage>
</organism>
<dbReference type="RefSeq" id="WP_217334942.1">
    <property type="nucleotide sequence ID" value="NZ_JAHQZT010000009.1"/>
</dbReference>
<dbReference type="InterPro" id="IPR024791">
    <property type="entry name" value="Cyt_c/ubiquinol_Oxase_su3"/>
</dbReference>
<feature type="transmembrane region" description="Helical" evidence="3">
    <location>
        <begin position="112"/>
        <end position="130"/>
    </location>
</feature>
<feature type="domain" description="Heme-copper oxidase subunit III family profile" evidence="4">
    <location>
        <begin position="42"/>
        <end position="218"/>
    </location>
</feature>
<protein>
    <submittedName>
        <fullName evidence="5">Cytochrome o ubiquinol oxidase subunit III</fullName>
    </submittedName>
</protein>
<gene>
    <name evidence="5" type="primary">cyoC</name>
    <name evidence="5" type="ORF">KTN04_09280</name>
</gene>
<dbReference type="PROSITE" id="PS50253">
    <property type="entry name" value="COX3"/>
    <property type="match status" value="1"/>
</dbReference>
<evidence type="ECO:0000256" key="1">
    <source>
        <dbReference type="ARBA" id="ARBA00023002"/>
    </source>
</evidence>
<evidence type="ECO:0000313" key="6">
    <source>
        <dbReference type="Proteomes" id="UP000755551"/>
    </source>
</evidence>
<evidence type="ECO:0000256" key="3">
    <source>
        <dbReference type="SAM" id="Phobius"/>
    </source>
</evidence>
<evidence type="ECO:0000259" key="4">
    <source>
        <dbReference type="PROSITE" id="PS50253"/>
    </source>
</evidence>
<accession>A0ABS6MB63</accession>
<dbReference type="PANTHER" id="PTHR11403:SF2">
    <property type="entry name" value="CYTOCHROME BO(3) UBIQUINOL OXIDASE SUBUNIT 3"/>
    <property type="match status" value="1"/>
</dbReference>
<keyword evidence="1" id="KW-0560">Oxidoreductase</keyword>
<dbReference type="Proteomes" id="UP000755551">
    <property type="component" value="Unassembled WGS sequence"/>
</dbReference>
<feature type="transmembrane region" description="Helical" evidence="3">
    <location>
        <begin position="197"/>
        <end position="217"/>
    </location>
</feature>